<evidence type="ECO:0000313" key="4">
    <source>
        <dbReference type="Proteomes" id="UP000198814"/>
    </source>
</evidence>
<keyword evidence="1" id="KW-0732">Signal</keyword>
<dbReference type="PROSITE" id="PS51352">
    <property type="entry name" value="THIOREDOXIN_2"/>
    <property type="match status" value="1"/>
</dbReference>
<feature type="domain" description="Thioredoxin" evidence="2">
    <location>
        <begin position="24"/>
        <end position="165"/>
    </location>
</feature>
<reference evidence="4" key="1">
    <citation type="submission" date="2016-10" db="EMBL/GenBank/DDBJ databases">
        <authorList>
            <person name="Varghese N."/>
            <person name="Submissions S."/>
        </authorList>
    </citation>
    <scope>NUCLEOTIDE SEQUENCE [LARGE SCALE GENOMIC DNA]</scope>
    <source>
        <strain evidence="4">Nm76</strain>
    </source>
</reference>
<evidence type="ECO:0000256" key="1">
    <source>
        <dbReference type="SAM" id="SignalP"/>
    </source>
</evidence>
<evidence type="ECO:0000259" key="2">
    <source>
        <dbReference type="PROSITE" id="PS51352"/>
    </source>
</evidence>
<name>A0A1H8SZD2_9PROT</name>
<dbReference type="Pfam" id="PF08534">
    <property type="entry name" value="Redoxin"/>
    <property type="match status" value="1"/>
</dbReference>
<dbReference type="RefSeq" id="WP_090320864.1">
    <property type="nucleotide sequence ID" value="NZ_FNOE01000022.1"/>
</dbReference>
<dbReference type="PANTHER" id="PTHR42852:SF18">
    <property type="entry name" value="CHROMOSOME UNDETERMINED SCAFFOLD_47, WHOLE GENOME SHOTGUN SEQUENCE"/>
    <property type="match status" value="1"/>
</dbReference>
<dbReference type="InterPro" id="IPR013740">
    <property type="entry name" value="Redoxin"/>
</dbReference>
<dbReference type="OrthoDB" id="9811352at2"/>
<dbReference type="Gene3D" id="3.40.30.10">
    <property type="entry name" value="Glutaredoxin"/>
    <property type="match status" value="1"/>
</dbReference>
<proteinExistence type="predicted"/>
<dbReference type="InterPro" id="IPR036249">
    <property type="entry name" value="Thioredoxin-like_sf"/>
</dbReference>
<organism evidence="3 4">
    <name type="scientific">Nitrosomonas oligotropha</name>
    <dbReference type="NCBI Taxonomy" id="42354"/>
    <lineage>
        <taxon>Bacteria</taxon>
        <taxon>Pseudomonadati</taxon>
        <taxon>Pseudomonadota</taxon>
        <taxon>Betaproteobacteria</taxon>
        <taxon>Nitrosomonadales</taxon>
        <taxon>Nitrosomonadaceae</taxon>
        <taxon>Nitrosomonas</taxon>
    </lineage>
</organism>
<dbReference type="InterPro" id="IPR050553">
    <property type="entry name" value="Thioredoxin_ResA/DsbE_sf"/>
</dbReference>
<accession>A0A1H8SZD2</accession>
<feature type="signal peptide" evidence="1">
    <location>
        <begin position="1"/>
        <end position="23"/>
    </location>
</feature>
<dbReference type="GO" id="GO:0016491">
    <property type="term" value="F:oxidoreductase activity"/>
    <property type="evidence" value="ECO:0007669"/>
    <property type="project" value="InterPro"/>
</dbReference>
<dbReference type="EMBL" id="FODO01000021">
    <property type="protein sequence ID" value="SEO83876.1"/>
    <property type="molecule type" value="Genomic_DNA"/>
</dbReference>
<keyword evidence="4" id="KW-1185">Reference proteome</keyword>
<sequence>MRKIKQSFFIIALLLLCSKSTLADHLEQISSACDLKTLDGKPALALQELKGKVVYMDFWASWCPPCVKSFPFLNQLEHDMKEQGLHVIGVNLDEKVKDAEEFLTKHPAHFSIVADPAKTCAKVLEVMAMPTSFIIDKKGNIRHVHQGFRPGETEELRALLAQLVMENP</sequence>
<dbReference type="PANTHER" id="PTHR42852">
    <property type="entry name" value="THIOL:DISULFIDE INTERCHANGE PROTEIN DSBE"/>
    <property type="match status" value="1"/>
</dbReference>
<dbReference type="CDD" id="cd02966">
    <property type="entry name" value="TlpA_like_family"/>
    <property type="match status" value="1"/>
</dbReference>
<dbReference type="STRING" id="42354.SAMN05216333_12112"/>
<dbReference type="AlphaFoldDB" id="A0A1H8SZD2"/>
<gene>
    <name evidence="3" type="ORF">SAMN05216333_12112</name>
</gene>
<evidence type="ECO:0000313" key="3">
    <source>
        <dbReference type="EMBL" id="SEO83876.1"/>
    </source>
</evidence>
<dbReference type="Proteomes" id="UP000198814">
    <property type="component" value="Unassembled WGS sequence"/>
</dbReference>
<protein>
    <submittedName>
        <fullName evidence="3">Peroxiredoxin</fullName>
    </submittedName>
</protein>
<dbReference type="InterPro" id="IPR013766">
    <property type="entry name" value="Thioredoxin_domain"/>
</dbReference>
<dbReference type="SUPFAM" id="SSF52833">
    <property type="entry name" value="Thioredoxin-like"/>
    <property type="match status" value="1"/>
</dbReference>
<feature type="chain" id="PRO_5011720767" evidence="1">
    <location>
        <begin position="24"/>
        <end position="168"/>
    </location>
</feature>